<dbReference type="InterPro" id="IPR036020">
    <property type="entry name" value="WW_dom_sf"/>
</dbReference>
<evidence type="ECO:0000313" key="3">
    <source>
        <dbReference type="EMBL" id="CAE8701604.1"/>
    </source>
</evidence>
<feature type="region of interest" description="Disordered" evidence="1">
    <location>
        <begin position="1"/>
        <end position="23"/>
    </location>
</feature>
<dbReference type="CDD" id="cd00201">
    <property type="entry name" value="WW"/>
    <property type="match status" value="1"/>
</dbReference>
<name>A0A813KI98_POLGL</name>
<feature type="domain" description="WW" evidence="2">
    <location>
        <begin position="52"/>
        <end position="86"/>
    </location>
</feature>
<proteinExistence type="predicted"/>
<dbReference type="SUPFAM" id="SSF51045">
    <property type="entry name" value="WW domain"/>
    <property type="match status" value="1"/>
</dbReference>
<evidence type="ECO:0000313" key="4">
    <source>
        <dbReference type="Proteomes" id="UP000626109"/>
    </source>
</evidence>
<feature type="non-terminal residue" evidence="3">
    <location>
        <position position="1"/>
    </location>
</feature>
<dbReference type="PANTHER" id="PTHR21715:SF0">
    <property type="entry name" value="RH04127P"/>
    <property type="match status" value="1"/>
</dbReference>
<dbReference type="PANTHER" id="PTHR21715">
    <property type="entry name" value="RH04127P"/>
    <property type="match status" value="1"/>
</dbReference>
<dbReference type="EMBL" id="CAJNNW010029814">
    <property type="protein sequence ID" value="CAE8701604.1"/>
    <property type="molecule type" value="Genomic_DNA"/>
</dbReference>
<evidence type="ECO:0000259" key="2">
    <source>
        <dbReference type="PROSITE" id="PS50020"/>
    </source>
</evidence>
<protein>
    <recommendedName>
        <fullName evidence="2">WW domain-containing protein</fullName>
    </recommendedName>
</protein>
<sequence length="110" mass="12362">AMADVAGVTVLEDPSTNRDPSDEEVREYAEFLGIDPDNESYLLWIAREGVCAPLPSPWKACTQNDGDDVFYFNFETGESLWDHPPDDKYRSLVQKHRRKDGQGSPTRSAA</sequence>
<accession>A0A813KI98</accession>
<dbReference type="Pfam" id="PF00397">
    <property type="entry name" value="WW"/>
    <property type="match status" value="1"/>
</dbReference>
<organism evidence="3 4">
    <name type="scientific">Polarella glacialis</name>
    <name type="common">Dinoflagellate</name>
    <dbReference type="NCBI Taxonomy" id="89957"/>
    <lineage>
        <taxon>Eukaryota</taxon>
        <taxon>Sar</taxon>
        <taxon>Alveolata</taxon>
        <taxon>Dinophyceae</taxon>
        <taxon>Suessiales</taxon>
        <taxon>Suessiaceae</taxon>
        <taxon>Polarella</taxon>
    </lineage>
</organism>
<evidence type="ECO:0000256" key="1">
    <source>
        <dbReference type="SAM" id="MobiDB-lite"/>
    </source>
</evidence>
<dbReference type="Proteomes" id="UP000626109">
    <property type="component" value="Unassembled WGS sequence"/>
</dbReference>
<dbReference type="InterPro" id="IPR001202">
    <property type="entry name" value="WW_dom"/>
</dbReference>
<dbReference type="InterPro" id="IPR053233">
    <property type="entry name" value="ABRA-related"/>
</dbReference>
<dbReference type="PROSITE" id="PS50020">
    <property type="entry name" value="WW_DOMAIN_2"/>
    <property type="match status" value="1"/>
</dbReference>
<reference evidence="3" key="1">
    <citation type="submission" date="2021-02" db="EMBL/GenBank/DDBJ databases">
        <authorList>
            <person name="Dougan E. K."/>
            <person name="Rhodes N."/>
            <person name="Thang M."/>
            <person name="Chan C."/>
        </authorList>
    </citation>
    <scope>NUCLEOTIDE SEQUENCE</scope>
</reference>
<gene>
    <name evidence="3" type="ORF">PGLA2088_LOCUS32066</name>
</gene>
<dbReference type="SMART" id="SM00456">
    <property type="entry name" value="WW"/>
    <property type="match status" value="1"/>
</dbReference>
<comment type="caution">
    <text evidence="3">The sequence shown here is derived from an EMBL/GenBank/DDBJ whole genome shotgun (WGS) entry which is preliminary data.</text>
</comment>
<dbReference type="AlphaFoldDB" id="A0A813KI98"/>
<feature type="region of interest" description="Disordered" evidence="1">
    <location>
        <begin position="83"/>
        <end position="110"/>
    </location>
</feature>
<dbReference type="Gene3D" id="3.30.1470.10">
    <property type="entry name" value="Photosystem I PsaD, reaction center subunit II"/>
    <property type="match status" value="1"/>
</dbReference>
<feature type="non-terminal residue" evidence="3">
    <location>
        <position position="110"/>
    </location>
</feature>